<dbReference type="EMBL" id="AE017125">
    <property type="protein sequence ID" value="AAP77079.1"/>
    <property type="molecule type" value="Genomic_DNA"/>
</dbReference>
<protein>
    <submittedName>
        <fullName evidence="1">Predicted ATPase (AAA-family)</fullName>
    </submittedName>
</protein>
<dbReference type="InterPro" id="IPR027417">
    <property type="entry name" value="P-loop_NTPase"/>
</dbReference>
<accession>Q7VIX2</accession>
<organism evidence="1 2">
    <name type="scientific">Helicobacter hepaticus (strain ATCC 51449 / 3B1)</name>
    <dbReference type="NCBI Taxonomy" id="235279"/>
    <lineage>
        <taxon>Bacteria</taxon>
        <taxon>Pseudomonadati</taxon>
        <taxon>Campylobacterota</taxon>
        <taxon>Epsilonproteobacteria</taxon>
        <taxon>Campylobacterales</taxon>
        <taxon>Helicobacteraceae</taxon>
        <taxon>Helicobacter</taxon>
    </lineage>
</organism>
<dbReference type="RefSeq" id="WP_011115324.1">
    <property type="nucleotide sequence ID" value="NC_004917.1"/>
</dbReference>
<dbReference type="KEGG" id="hhe:HH_0482"/>
<keyword evidence="2" id="KW-1185">Reference proteome</keyword>
<reference evidence="1 2" key="1">
    <citation type="journal article" date="2003" name="Proc. Natl. Acad. Sci. U.S.A.">
        <title>The complete genome sequence of the carcinogenic bacterium Helicobacter hepaticus.</title>
        <authorList>
            <person name="Suerbaum S."/>
            <person name="Josenhans C."/>
            <person name="Sterzenbach T."/>
            <person name="Drescher B."/>
            <person name="Brandt P."/>
            <person name="Bell M."/>
            <person name="Droege M."/>
            <person name="Fartmann B."/>
            <person name="Fischer H.-P."/>
            <person name="Ge Z."/>
            <person name="Hoerster A."/>
            <person name="Holland R."/>
            <person name="Klein K."/>
            <person name="Koenig J."/>
            <person name="Macko L."/>
            <person name="Mendz G.L."/>
            <person name="Nyakatura G."/>
            <person name="Schauer D.B."/>
            <person name="Shen Z."/>
            <person name="Weber J."/>
            <person name="Frosch M."/>
            <person name="Fox J.G."/>
        </authorList>
    </citation>
    <scope>NUCLEOTIDE SEQUENCE [LARGE SCALE GENOMIC DNA]</scope>
    <source>
        <strain evidence="2">ATCC 51449 / 3B1</strain>
    </source>
</reference>
<dbReference type="SUPFAM" id="SSF52540">
    <property type="entry name" value="P-loop containing nucleoside triphosphate hydrolases"/>
    <property type="match status" value="1"/>
</dbReference>
<dbReference type="HOGENOM" id="CLU_064266_1_0_7"/>
<proteinExistence type="predicted"/>
<evidence type="ECO:0000313" key="2">
    <source>
        <dbReference type="Proteomes" id="UP000002495"/>
    </source>
</evidence>
<evidence type="ECO:0000313" key="1">
    <source>
        <dbReference type="EMBL" id="AAP77079.1"/>
    </source>
</evidence>
<sequence length="354" mass="41169">MQDLSKSYLERVVGILPRRYGLNKQRIFLYGAPGVGKSSLAFFHSMYYKKTLYINCADCRTNIESANALILKSYLERNLELLIIDNFTPALSLPNLNHIILIAPSMTHCPKDFKHKHIRALSFEEYVSFDNKNISITNLFNLFLKEGNLPEIQRLQPSYKITRKQEILKLALANDFALFCSLLSMQGQKLTINHIYTLLKKSHKISKDKIYPWLTHLEACGIIYLIPHIKNANKKLYFYDFTLPLCVQSPKNLIAILENMLLLEILKLCEQYEKSEQIYYGDLGEFVCEIGVFLFLPFSNLENIESKLSKLTFIYNHIYIITLNFEGKGKCSFNKNTLEWEAISFINFALEWEI</sequence>
<dbReference type="AlphaFoldDB" id="Q7VIX2"/>
<dbReference type="Proteomes" id="UP000002495">
    <property type="component" value="Chromosome"/>
</dbReference>
<dbReference type="OrthoDB" id="5372242at2"/>
<gene>
    <name evidence="1" type="ordered locus">HH_0482</name>
</gene>
<dbReference type="eggNOG" id="COG1373">
    <property type="taxonomic scope" value="Bacteria"/>
</dbReference>
<name>Q7VIX2_HELHP</name>